<dbReference type="EMBL" id="DQFB01000001">
    <property type="protein sequence ID" value="HCQ40177.1"/>
    <property type="molecule type" value="Genomic_DNA"/>
</dbReference>
<organism evidence="1 2">
    <name type="scientific">candidate division WWE3 bacterium</name>
    <dbReference type="NCBI Taxonomy" id="2053526"/>
    <lineage>
        <taxon>Bacteria</taxon>
        <taxon>Katanobacteria</taxon>
    </lineage>
</organism>
<accession>A0A656PPF0</accession>
<gene>
    <name evidence="1" type="ORF">DIU24_00530</name>
</gene>
<protein>
    <submittedName>
        <fullName evidence="1">Uncharacterized protein</fullName>
    </submittedName>
</protein>
<comment type="caution">
    <text evidence="1">The sequence shown here is derived from an EMBL/GenBank/DDBJ whole genome shotgun (WGS) entry which is preliminary data.</text>
</comment>
<sequence>MVFWRRLKTPVKEQLLLPASIRKDHEAFEREKLTAQALLGIKVRPGEHSEAVITSYTRDTIKRSVAYHRSSNFYDDSVLELRRAFDYSNDFTFLVRAVREDPQAYLNHLEQEKSISNEHRTLFLDEVQEWALPRKLRQLSGHDLLIWGPEEQVVPAAHEESLALHGKIVGYRQYGPVLRSVIDGVAMDMSNTPEDPFTGSMDPVWYAAPLNVIWHYRYYELPHIDKSFAFFSGVFKKPEEISQALELGDLLIRAENVGRVMYFTAVLRVEVSTNGKAPDFSTPAKILSKLGKWELRTGNDIRTAFLAFIPGSAVLQEWHRHSISSKVDQTLQSFTRSLRTTGDRNGNYIVGINNGQPLLLDYRVRPSILYVGPSKTGKTTKALEEALETTKNVVWLPLTAGEFEAAPKVFELFGGKVIPLNLPDAYSLNEGKNGRFRREANIEEQEKLHTEDRELAQKIVLELEASWEMKGRVVGLPLTFKIESGDTIRLYSFYDHFLKAFRDLWKRRYEKTGEWAVVVADNFSALRLSEDDPILGSIPEATGRNLGILLAWMVSNGRNVGILTRILTHSKDDLDYITTGLFRQFGLVLQFEHNEYSWVKVFQNGEVYADRVEVTLPKSILSLVGRREPGQGEDEWIQEVSSARS</sequence>
<evidence type="ECO:0000313" key="2">
    <source>
        <dbReference type="Proteomes" id="UP000262056"/>
    </source>
</evidence>
<proteinExistence type="predicted"/>
<reference evidence="1 2" key="1">
    <citation type="journal article" date="2018" name="Nat. Biotechnol.">
        <title>A standardized bacterial taxonomy based on genome phylogeny substantially revises the tree of life.</title>
        <authorList>
            <person name="Parks D.H."/>
            <person name="Chuvochina M."/>
            <person name="Waite D.W."/>
            <person name="Rinke C."/>
            <person name="Skarshewski A."/>
            <person name="Chaumeil P.A."/>
            <person name="Hugenholtz P."/>
        </authorList>
    </citation>
    <scope>NUCLEOTIDE SEQUENCE [LARGE SCALE GENOMIC DNA]</scope>
    <source>
        <strain evidence="1">UBA12021</strain>
    </source>
</reference>
<dbReference type="Proteomes" id="UP000262056">
    <property type="component" value="Unassembled WGS sequence"/>
</dbReference>
<dbReference type="AlphaFoldDB" id="A0A656PPF0"/>
<name>A0A656PPF0_UNCKA</name>
<evidence type="ECO:0000313" key="1">
    <source>
        <dbReference type="EMBL" id="HCQ40177.1"/>
    </source>
</evidence>